<protein>
    <submittedName>
        <fullName evidence="1">Uncharacterized protein</fullName>
    </submittedName>
</protein>
<dbReference type="RefSeq" id="WP_380051048.1">
    <property type="nucleotide sequence ID" value="NZ_JBHSOH010000030.1"/>
</dbReference>
<accession>A0ABW1DNG7</accession>
<gene>
    <name evidence="1" type="ORF">ACFPQ6_15410</name>
</gene>
<dbReference type="Proteomes" id="UP001595979">
    <property type="component" value="Unassembled WGS sequence"/>
</dbReference>
<organism evidence="1 2">
    <name type="scientific">Deinococcus petrolearius</name>
    <dbReference type="NCBI Taxonomy" id="1751295"/>
    <lineage>
        <taxon>Bacteria</taxon>
        <taxon>Thermotogati</taxon>
        <taxon>Deinococcota</taxon>
        <taxon>Deinococci</taxon>
        <taxon>Deinococcales</taxon>
        <taxon>Deinococcaceae</taxon>
        <taxon>Deinococcus</taxon>
    </lineage>
</organism>
<keyword evidence="2" id="KW-1185">Reference proteome</keyword>
<evidence type="ECO:0000313" key="1">
    <source>
        <dbReference type="EMBL" id="MFC5849692.1"/>
    </source>
</evidence>
<sequence length="71" mass="7278">MLFRSAAYTHRAGVTGVSLSGSAGEHGALWPILLGKGSAVRVHLPGAAAPARGKLLRFRCHAGHAYTAASL</sequence>
<evidence type="ECO:0000313" key="2">
    <source>
        <dbReference type="Proteomes" id="UP001595979"/>
    </source>
</evidence>
<proteinExistence type="predicted"/>
<name>A0ABW1DNG7_9DEIO</name>
<reference evidence="2" key="1">
    <citation type="journal article" date="2019" name="Int. J. Syst. Evol. Microbiol.">
        <title>The Global Catalogue of Microorganisms (GCM) 10K type strain sequencing project: providing services to taxonomists for standard genome sequencing and annotation.</title>
        <authorList>
            <consortium name="The Broad Institute Genomics Platform"/>
            <consortium name="The Broad Institute Genome Sequencing Center for Infectious Disease"/>
            <person name="Wu L."/>
            <person name="Ma J."/>
        </authorList>
    </citation>
    <scope>NUCLEOTIDE SEQUENCE [LARGE SCALE GENOMIC DNA]</scope>
    <source>
        <strain evidence="2">CGMCC 1.15053</strain>
    </source>
</reference>
<comment type="caution">
    <text evidence="1">The sequence shown here is derived from an EMBL/GenBank/DDBJ whole genome shotgun (WGS) entry which is preliminary data.</text>
</comment>
<dbReference type="EMBL" id="JBHSOH010000030">
    <property type="protein sequence ID" value="MFC5849692.1"/>
    <property type="molecule type" value="Genomic_DNA"/>
</dbReference>